<dbReference type="GO" id="GO:0006508">
    <property type="term" value="P:proteolysis"/>
    <property type="evidence" value="ECO:0007669"/>
    <property type="project" value="UniProtKB-KW"/>
</dbReference>
<dbReference type="InterPro" id="IPR031615">
    <property type="entry name" value="Zfn-C6H2"/>
</dbReference>
<feature type="binding site" evidence="9">
    <location>
        <position position="330"/>
    </location>
    <ligand>
        <name>a protein</name>
        <dbReference type="ChEBI" id="CHEBI:16541"/>
    </ligand>
    <ligandPart>
        <name>N-terminal L-methionine residue</name>
        <dbReference type="ChEBI" id="CHEBI:64731"/>
    </ligandPart>
</feature>
<comment type="subcellular location">
    <subcellularLocation>
        <location evidence="1 9">Cytoplasm</location>
    </subcellularLocation>
</comment>
<feature type="binding site" evidence="9">
    <location>
        <position position="232"/>
    </location>
    <ligand>
        <name>a protein</name>
        <dbReference type="ChEBI" id="CHEBI:16541"/>
    </ligand>
    <ligandPart>
        <name>N-terminal L-methionine residue</name>
        <dbReference type="ChEBI" id="CHEBI:64731"/>
    </ligandPart>
</feature>
<keyword evidence="8" id="KW-0862">Zinc</keyword>
<comment type="similarity">
    <text evidence="9 10">Belongs to the peptidase M24A family. Methionine aminopeptidase type 1 subfamily.</text>
</comment>
<sequence>MDTTGNSALTQIFDIVHFTNPSFFLLVYYSHYFTEYLENLKNMEVVRRKCEGCESESSLQCPTCKQLGILDSFFCSQACFKKNWKNHKIIHALAKGSGNEPKTDAFYSYPYTYTGNLRAYPQTPKRTVPLHIQRPDYADHPQGIPLSEQAAKGSGYIKVLDDEEIEGVRVAGRLGREVLDEAARVCDVGVTTDEIDRIVHEACIERECYPSPLNYLKFPASCCTSVNEVICHGIPDTRPLENGDICNVDITVYHRGFHGDLNETLFVGEVADNVKNLVKVTHECLQKAIDIVKPGEKYREIGNIIQKHAQYHGFSVVKSYCGHGIHRLFHTAPNVPHYANNRAVGVMKAGHCFTIEPMISQGTWKDVMWPDNWTAVTADGMWSAQFEQTLLVNETGCEILTKRREKNGQPHFMDKM</sequence>
<evidence type="ECO:0000256" key="5">
    <source>
        <dbReference type="ARBA" id="ARBA00022723"/>
    </source>
</evidence>
<dbReference type="HAMAP" id="MF_01974">
    <property type="entry name" value="MetAP_1"/>
    <property type="match status" value="1"/>
</dbReference>
<evidence type="ECO:0000259" key="12">
    <source>
        <dbReference type="PROSITE" id="PS52013"/>
    </source>
</evidence>
<dbReference type="EMBL" id="KB632345">
    <property type="protein sequence ID" value="ERL93075.1"/>
    <property type="molecule type" value="Genomic_DNA"/>
</dbReference>
<dbReference type="GO" id="GO:0004239">
    <property type="term" value="F:initiator methionyl aminopeptidase activity"/>
    <property type="evidence" value="ECO:0007669"/>
    <property type="project" value="UniProtKB-UniRule"/>
</dbReference>
<feature type="binding site" evidence="9">
    <location>
        <position position="356"/>
    </location>
    <ligand>
        <name>Zn(2+)</name>
        <dbReference type="ChEBI" id="CHEBI:29105"/>
        <label>4</label>
        <note>catalytic</note>
    </ligand>
</feature>
<organism evidence="13 14">
    <name type="scientific">Dendroctonus ponderosae</name>
    <name type="common">Mountain pine beetle</name>
    <dbReference type="NCBI Taxonomy" id="77166"/>
    <lineage>
        <taxon>Eukaryota</taxon>
        <taxon>Metazoa</taxon>
        <taxon>Ecdysozoa</taxon>
        <taxon>Arthropoda</taxon>
        <taxon>Hexapoda</taxon>
        <taxon>Insecta</taxon>
        <taxon>Pterygota</taxon>
        <taxon>Neoptera</taxon>
        <taxon>Endopterygota</taxon>
        <taxon>Coleoptera</taxon>
        <taxon>Polyphaga</taxon>
        <taxon>Cucujiformia</taxon>
        <taxon>Curculionidae</taxon>
        <taxon>Scolytinae</taxon>
        <taxon>Dendroctonus</taxon>
    </lineage>
</organism>
<gene>
    <name evidence="13" type="ORF">D910_10377</name>
</gene>
<keyword evidence="5 9" id="KW-0479">Metal-binding</keyword>
<feature type="binding site" evidence="9">
    <location>
        <position position="249"/>
    </location>
    <ligand>
        <name>Zn(2+)</name>
        <dbReference type="ChEBI" id="CHEBI:29105"/>
        <label>3</label>
    </ligand>
</feature>
<evidence type="ECO:0000256" key="6">
    <source>
        <dbReference type="ARBA" id="ARBA00022771"/>
    </source>
</evidence>
<dbReference type="Pfam" id="PF15801">
    <property type="entry name" value="zf-C6H2"/>
    <property type="match status" value="1"/>
</dbReference>
<evidence type="ECO:0000313" key="14">
    <source>
        <dbReference type="Proteomes" id="UP000030742"/>
    </source>
</evidence>
<dbReference type="InterPro" id="IPR036005">
    <property type="entry name" value="Creatinase/aminopeptidase-like"/>
</dbReference>
<evidence type="ECO:0000256" key="10">
    <source>
        <dbReference type="PROSITE-ProRule" id="PRU01357"/>
    </source>
</evidence>
<protein>
    <recommendedName>
        <fullName evidence="11">Methionine aminopeptidase</fullName>
        <ecNumber evidence="11">3.4.11.18</ecNumber>
    </recommendedName>
</protein>
<proteinExistence type="inferred from homology"/>
<evidence type="ECO:0000256" key="4">
    <source>
        <dbReference type="ARBA" id="ARBA00022670"/>
    </source>
</evidence>
<feature type="binding site" evidence="9">
    <location>
        <position position="387"/>
    </location>
    <ligand>
        <name>Zn(2+)</name>
        <dbReference type="ChEBI" id="CHEBI:29105"/>
        <label>4</label>
        <note>catalytic</note>
    </ligand>
</feature>
<keyword evidence="4 9" id="KW-0645">Protease</keyword>
<feature type="binding site" evidence="9">
    <location>
        <position position="260"/>
    </location>
    <ligand>
        <name>Zn(2+)</name>
        <dbReference type="ChEBI" id="CHEBI:29105"/>
        <label>4</label>
        <note>catalytic</note>
    </ligand>
</feature>
<dbReference type="EC" id="3.4.11.18" evidence="11"/>
<dbReference type="SUPFAM" id="SSF55920">
    <property type="entry name" value="Creatinase/aminopeptidase"/>
    <property type="match status" value="1"/>
</dbReference>
<evidence type="ECO:0000256" key="3">
    <source>
        <dbReference type="ARBA" id="ARBA00022490"/>
    </source>
</evidence>
<comment type="cofactor">
    <cofactor evidence="11">
        <name>Co(2+)</name>
        <dbReference type="ChEBI" id="CHEBI:48828"/>
    </cofactor>
    <cofactor evidence="11">
        <name>Zn(2+)</name>
        <dbReference type="ChEBI" id="CHEBI:29105"/>
    </cofactor>
    <cofactor evidence="11">
        <name>Mn(2+)</name>
        <dbReference type="ChEBI" id="CHEBI:29035"/>
    </cofactor>
    <cofactor evidence="11">
        <name>Fe(2+)</name>
        <dbReference type="ChEBI" id="CHEBI:29033"/>
    </cofactor>
    <text evidence="11">Binds 2 divalent metal cations per subunit. Has a high-affinity and a low affinity metal-binding site. The true nature of the physiological cofactor is under debate. The enzyme is active with cobalt, zinc, manganese or divalent iron ions.</text>
</comment>
<evidence type="ECO:0000313" key="13">
    <source>
        <dbReference type="EMBL" id="ERL93075.1"/>
    </source>
</evidence>
<comment type="subunit">
    <text evidence="9">Associates with the 60S ribosomal subunit of the 80S translational complex.</text>
</comment>
<dbReference type="GO" id="GO:0008270">
    <property type="term" value="F:zinc ion binding"/>
    <property type="evidence" value="ECO:0007669"/>
    <property type="project" value="UniProtKB-KW"/>
</dbReference>
<feature type="domain" description="C6H2-type" evidence="12">
    <location>
        <begin position="47"/>
        <end position="98"/>
    </location>
</feature>
<dbReference type="Pfam" id="PF00557">
    <property type="entry name" value="Peptidase_M24"/>
    <property type="match status" value="1"/>
</dbReference>
<evidence type="ECO:0000256" key="2">
    <source>
        <dbReference type="ARBA" id="ARBA00022438"/>
    </source>
</evidence>
<dbReference type="STRING" id="77166.U4USJ6"/>
<keyword evidence="2 9" id="KW-0031">Aminopeptidase</keyword>
<feature type="binding site" evidence="9">
    <location>
        <position position="323"/>
    </location>
    <ligand>
        <name>Zn(2+)</name>
        <dbReference type="ChEBI" id="CHEBI:29105"/>
        <label>4</label>
        <note>catalytic</note>
    </ligand>
</feature>
<dbReference type="Gene3D" id="6.10.140.2220">
    <property type="match status" value="1"/>
</dbReference>
<feature type="binding site" evidence="9">
    <location>
        <position position="387"/>
    </location>
    <ligand>
        <name>Zn(2+)</name>
        <dbReference type="ChEBI" id="CHEBI:29105"/>
        <label>3</label>
    </ligand>
</feature>
<evidence type="ECO:0000256" key="1">
    <source>
        <dbReference type="ARBA" id="ARBA00004496"/>
    </source>
</evidence>
<dbReference type="GO" id="GO:0070006">
    <property type="term" value="F:metalloaminopeptidase activity"/>
    <property type="evidence" value="ECO:0007669"/>
    <property type="project" value="UniProtKB-UniRule"/>
</dbReference>
<dbReference type="OrthoDB" id="3209743at2759"/>
<dbReference type="SUPFAM" id="SSF144232">
    <property type="entry name" value="HIT/MYND zinc finger-like"/>
    <property type="match status" value="1"/>
</dbReference>
<dbReference type="GO" id="GO:0005829">
    <property type="term" value="C:cytosol"/>
    <property type="evidence" value="ECO:0007669"/>
    <property type="project" value="TreeGrafter"/>
</dbReference>
<dbReference type="InterPro" id="IPR002467">
    <property type="entry name" value="Pept_M24A_MAP1"/>
</dbReference>
<keyword evidence="6 10" id="KW-0863">Zinc-finger</keyword>
<dbReference type="PANTHER" id="PTHR43330:SF7">
    <property type="entry name" value="METHIONINE AMINOPEPTIDASE 1"/>
    <property type="match status" value="1"/>
</dbReference>
<dbReference type="PROSITE" id="PS52013">
    <property type="entry name" value="ZF_C6H2"/>
    <property type="match status" value="1"/>
</dbReference>
<evidence type="ECO:0000256" key="7">
    <source>
        <dbReference type="ARBA" id="ARBA00022801"/>
    </source>
</evidence>
<evidence type="ECO:0000256" key="11">
    <source>
        <dbReference type="RuleBase" id="RU003653"/>
    </source>
</evidence>
<dbReference type="InterPro" id="IPR001714">
    <property type="entry name" value="Pept_M24_MAP"/>
</dbReference>
<dbReference type="CDD" id="cd01086">
    <property type="entry name" value="MetAP1"/>
    <property type="match status" value="1"/>
</dbReference>
<comment type="cofactor">
    <cofactor evidence="9">
        <name>Zn(2+)</name>
        <dbReference type="ChEBI" id="CHEBI:29105"/>
    </cofactor>
    <cofactor evidence="9">
        <name>Co(2+)</name>
        <dbReference type="ChEBI" id="CHEBI:48828"/>
    </cofactor>
    <cofactor evidence="9">
        <name>Mn(2+)</name>
        <dbReference type="ChEBI" id="CHEBI:29035"/>
    </cofactor>
    <cofactor evidence="9">
        <name>Fe(2+)</name>
        <dbReference type="ChEBI" id="CHEBI:29033"/>
    </cofactor>
    <text evidence="9">Binds 2 divalent metal cations per subunit. Has a high-affinity and a low affinity metal-binding site. The true nature of the physiological cofactor is under debate. The enzyme is active with zinc, cobalt, manganese or divalent iron ions. Has high activity with zinc; zinc cofactor is transferred into the active site region by the ZNG1 zinc chaperone.</text>
</comment>
<reference evidence="13 14" key="1">
    <citation type="journal article" date="2013" name="Genome Biol.">
        <title>Draft genome of the mountain pine beetle, Dendroctonus ponderosae Hopkins, a major forest pest.</title>
        <authorList>
            <person name="Keeling C.I."/>
            <person name="Yuen M.M."/>
            <person name="Liao N.Y."/>
            <person name="Docking T.R."/>
            <person name="Chan S.K."/>
            <person name="Taylor G.A."/>
            <person name="Palmquist D.L."/>
            <person name="Jackman S.D."/>
            <person name="Nguyen A."/>
            <person name="Li M."/>
            <person name="Henderson H."/>
            <person name="Janes J.K."/>
            <person name="Zhao Y."/>
            <person name="Pandoh P."/>
            <person name="Moore R."/>
            <person name="Sperling F.A."/>
            <person name="Huber D.P."/>
            <person name="Birol I."/>
            <person name="Jones S.J."/>
            <person name="Bohlmann J."/>
        </authorList>
    </citation>
    <scope>NUCLEOTIDE SEQUENCE</scope>
</reference>
<dbReference type="PANTHER" id="PTHR43330">
    <property type="entry name" value="METHIONINE AMINOPEPTIDASE"/>
    <property type="match status" value="1"/>
</dbReference>
<dbReference type="PROSITE" id="PS00680">
    <property type="entry name" value="MAP_1"/>
    <property type="match status" value="1"/>
</dbReference>
<dbReference type="NCBIfam" id="TIGR00500">
    <property type="entry name" value="met_pdase_I"/>
    <property type="match status" value="1"/>
</dbReference>
<accession>U4USJ6</accession>
<name>U4USJ6_DENPD</name>
<comment type="function">
    <text evidence="9 11">Cotranslationally removes the N-terminal methionine from nascent proteins. The N-terminal methionine is often cleaved when the second residue in the primary sequence is small and uncharged (Met-Ala-, Cys, Gly, Pro, Ser, Thr, or Val).</text>
</comment>
<dbReference type="FunFam" id="3.90.230.10:FF:000010">
    <property type="entry name" value="Methionine aminopeptidase"/>
    <property type="match status" value="1"/>
</dbReference>
<feature type="binding site" evidence="9">
    <location>
        <position position="260"/>
    </location>
    <ligand>
        <name>Zn(2+)</name>
        <dbReference type="ChEBI" id="CHEBI:29105"/>
        <label>3</label>
    </ligand>
</feature>
<comment type="catalytic activity">
    <reaction evidence="9 11">
        <text>Release of N-terminal amino acids, preferentially methionine, from peptides and arylamides.</text>
        <dbReference type="EC" id="3.4.11.18"/>
    </reaction>
</comment>
<evidence type="ECO:0000256" key="8">
    <source>
        <dbReference type="ARBA" id="ARBA00022833"/>
    </source>
</evidence>
<dbReference type="PRINTS" id="PR00599">
    <property type="entry name" value="MAPEPTIDASE"/>
</dbReference>
<keyword evidence="3 9" id="KW-0963">Cytoplasm</keyword>
<evidence type="ECO:0000256" key="9">
    <source>
        <dbReference type="HAMAP-Rule" id="MF_03174"/>
    </source>
</evidence>
<dbReference type="AlphaFoldDB" id="U4USJ6"/>
<dbReference type="Proteomes" id="UP000030742">
    <property type="component" value="Unassembled WGS sequence"/>
</dbReference>
<keyword evidence="7 9" id="KW-0378">Hydrolase</keyword>
<dbReference type="Gene3D" id="3.90.230.10">
    <property type="entry name" value="Creatinase/methionine aminopeptidase superfamily"/>
    <property type="match status" value="1"/>
</dbReference>
<dbReference type="InterPro" id="IPR000994">
    <property type="entry name" value="Pept_M24"/>
</dbReference>